<organism evidence="1 2">
    <name type="scientific">Loigolactobacillus zhaoyuanensis</name>
    <dbReference type="NCBI Taxonomy" id="2486017"/>
    <lineage>
        <taxon>Bacteria</taxon>
        <taxon>Bacillati</taxon>
        <taxon>Bacillota</taxon>
        <taxon>Bacilli</taxon>
        <taxon>Lactobacillales</taxon>
        <taxon>Lactobacillaceae</taxon>
        <taxon>Loigolactobacillus</taxon>
    </lineage>
</organism>
<reference evidence="1 2" key="1">
    <citation type="submission" date="2024-08" db="EMBL/GenBank/DDBJ databases">
        <authorList>
            <person name="Arias E."/>
        </authorList>
    </citation>
    <scope>NUCLEOTIDE SEQUENCE [LARGE SCALE GENOMIC DNA]</scope>
    <source>
        <strain evidence="1 2">FAM 25317</strain>
    </source>
</reference>
<comment type="caution">
    <text evidence="1">The sequence shown here is derived from an EMBL/GenBank/DDBJ whole genome shotgun (WGS) entry which is preliminary data.</text>
</comment>
<evidence type="ECO:0000313" key="2">
    <source>
        <dbReference type="Proteomes" id="UP001625389"/>
    </source>
</evidence>
<dbReference type="RefSeq" id="WP_407136977.1">
    <property type="nucleotide sequence ID" value="NZ_JBGQPK010000006.1"/>
</dbReference>
<proteinExistence type="predicted"/>
<name>A0ABW8U9N7_9LACO</name>
<keyword evidence="2" id="KW-1185">Reference proteome</keyword>
<dbReference type="NCBIfam" id="NF047400">
    <property type="entry name" value="MazE_PemI_antitoxin"/>
    <property type="match status" value="1"/>
</dbReference>
<accession>A0ABW8U9N7</accession>
<evidence type="ECO:0000313" key="1">
    <source>
        <dbReference type="EMBL" id="MFL2028522.1"/>
    </source>
</evidence>
<sequence length="79" mass="8606">MHADNTTSITRKLGDSVAITLPKRLNVAVGQEYIIIKKQSGAITSIPKVADYFANAEPDEFYTPELNVGYTPYGSEVGE</sequence>
<dbReference type="EMBL" id="JBGQPK010000006">
    <property type="protein sequence ID" value="MFL2028522.1"/>
    <property type="molecule type" value="Genomic_DNA"/>
</dbReference>
<dbReference type="Proteomes" id="UP001625389">
    <property type="component" value="Unassembled WGS sequence"/>
</dbReference>
<protein>
    <submittedName>
        <fullName evidence="1">Type II toxin-antitoxin system PemI/MazE family antitoxin</fullName>
    </submittedName>
</protein>
<gene>
    <name evidence="1" type="primary">mazE</name>
    <name evidence="1" type="synonym">pemI</name>
    <name evidence="1" type="ORF">ACEN34_02715</name>
</gene>